<dbReference type="AlphaFoldDB" id="A0A2U3KPM6"/>
<gene>
    <name evidence="3" type="ORF">SBF1_2510006</name>
</gene>
<feature type="domain" description="XdhC Rossmann" evidence="2">
    <location>
        <begin position="214"/>
        <end position="356"/>
    </location>
</feature>
<sequence length="364" mass="39555">MDKEIYQGLQIVFEQNMEAALITVTSALGSTPRKPGAKLLVFADGTTIGTIGGGCGEAEAKQEAFNVIVARTSKIYYLNMTSDVVEEEGMVCGGIMGLFIDYVGPQSSQEEINLNQDYLSALKSDNNPILVTMIEAVGERLVGKKLFVKNDGDVLGDLGSENLNRVALESAKAGRVKFSPMLISLDAEFELCDPSITKAAFRLMIEPPTTVVQLLILGAGYLVQPLVTMSKILGYEVTVIDDRPSLVSSNRFYEADRIICDNFERALKAININSQTFVVIVTSGSYSDKVCLKKVINQPARYIGMMGSYKKVKALKAELEEEGVSRESLQKLYSPIGLKIGAETPAEMAVSILGQLIKVQKQLA</sequence>
<dbReference type="Proteomes" id="UP000238916">
    <property type="component" value="Unassembled WGS sequence"/>
</dbReference>
<accession>A0A2U3KPM6</accession>
<dbReference type="EMBL" id="OMOF01000170">
    <property type="protein sequence ID" value="SPF41547.1"/>
    <property type="molecule type" value="Genomic_DNA"/>
</dbReference>
<evidence type="ECO:0000259" key="2">
    <source>
        <dbReference type="Pfam" id="PF13478"/>
    </source>
</evidence>
<protein>
    <submittedName>
        <fullName evidence="3">XdhC and CoxI family protein</fullName>
    </submittedName>
</protein>
<dbReference type="InterPro" id="IPR027051">
    <property type="entry name" value="XdhC_Rossmann_dom"/>
</dbReference>
<feature type="domain" description="XdhC- CoxI" evidence="1">
    <location>
        <begin position="14"/>
        <end position="73"/>
    </location>
</feature>
<dbReference type="OrthoDB" id="9773039at2"/>
<evidence type="ECO:0000259" key="1">
    <source>
        <dbReference type="Pfam" id="PF02625"/>
    </source>
</evidence>
<reference evidence="4" key="1">
    <citation type="submission" date="2018-02" db="EMBL/GenBank/DDBJ databases">
        <authorList>
            <person name="Hausmann B."/>
        </authorList>
    </citation>
    <scope>NUCLEOTIDE SEQUENCE [LARGE SCALE GENOMIC DNA]</scope>
    <source>
        <strain evidence="4">Peat soil MAG SbF1</strain>
    </source>
</reference>
<proteinExistence type="predicted"/>
<dbReference type="Gene3D" id="3.40.50.720">
    <property type="entry name" value="NAD(P)-binding Rossmann-like Domain"/>
    <property type="match status" value="1"/>
</dbReference>
<evidence type="ECO:0000313" key="3">
    <source>
        <dbReference type="EMBL" id="SPF41547.1"/>
    </source>
</evidence>
<name>A0A2U3KPM6_9FIRM</name>
<dbReference type="InterPro" id="IPR052698">
    <property type="entry name" value="MoCofactor_Util/Proc"/>
</dbReference>
<dbReference type="PANTHER" id="PTHR30388">
    <property type="entry name" value="ALDEHYDE OXIDOREDUCTASE MOLYBDENUM COFACTOR ASSEMBLY PROTEIN"/>
    <property type="match status" value="1"/>
</dbReference>
<dbReference type="Pfam" id="PF13478">
    <property type="entry name" value="XdhC_C"/>
    <property type="match status" value="1"/>
</dbReference>
<dbReference type="PANTHER" id="PTHR30388:SF6">
    <property type="entry name" value="XANTHINE DEHYDROGENASE SUBUNIT A-RELATED"/>
    <property type="match status" value="1"/>
</dbReference>
<evidence type="ECO:0000313" key="4">
    <source>
        <dbReference type="Proteomes" id="UP000238916"/>
    </source>
</evidence>
<organism evidence="3 4">
    <name type="scientific">Candidatus Desulfosporosinus infrequens</name>
    <dbReference type="NCBI Taxonomy" id="2043169"/>
    <lineage>
        <taxon>Bacteria</taxon>
        <taxon>Bacillati</taxon>
        <taxon>Bacillota</taxon>
        <taxon>Clostridia</taxon>
        <taxon>Eubacteriales</taxon>
        <taxon>Desulfitobacteriaceae</taxon>
        <taxon>Desulfosporosinus</taxon>
    </lineage>
</organism>
<dbReference type="Pfam" id="PF02625">
    <property type="entry name" value="XdhC_CoxI"/>
    <property type="match status" value="1"/>
</dbReference>
<dbReference type="InterPro" id="IPR003777">
    <property type="entry name" value="XdhC_CoxI"/>
</dbReference>